<evidence type="ECO:0000259" key="9">
    <source>
        <dbReference type="Pfam" id="PF00204"/>
    </source>
</evidence>
<evidence type="ECO:0000256" key="5">
    <source>
        <dbReference type="ARBA" id="ARBA00022840"/>
    </source>
</evidence>
<dbReference type="PANTHER" id="PTHR45866:SF1">
    <property type="entry name" value="DNA GYRASE SUBUNIT B, MITOCHONDRIAL"/>
    <property type="match status" value="1"/>
</dbReference>
<dbReference type="AlphaFoldDB" id="T0ZLH6"/>
<evidence type="ECO:0000256" key="6">
    <source>
        <dbReference type="ARBA" id="ARBA00023029"/>
    </source>
</evidence>
<dbReference type="PANTHER" id="PTHR45866">
    <property type="entry name" value="DNA GYRASE/TOPOISOMERASE SUBUNIT B"/>
    <property type="match status" value="1"/>
</dbReference>
<dbReference type="GO" id="GO:0003918">
    <property type="term" value="F:DNA topoisomerase type II (double strand cut, ATP-hydrolyzing) activity"/>
    <property type="evidence" value="ECO:0007669"/>
    <property type="project" value="UniProtKB-EC"/>
</dbReference>
<protein>
    <recommendedName>
        <fullName evidence="3">DNA topoisomerase (ATP-hydrolyzing)</fullName>
        <ecNumber evidence="3">5.6.2.2</ecNumber>
    </recommendedName>
</protein>
<evidence type="ECO:0000313" key="10">
    <source>
        <dbReference type="EMBL" id="EQD45528.1"/>
    </source>
</evidence>
<dbReference type="SUPFAM" id="SSF54211">
    <property type="entry name" value="Ribosomal protein S5 domain 2-like"/>
    <property type="match status" value="1"/>
</dbReference>
<dbReference type="Pfam" id="PF00204">
    <property type="entry name" value="DNA_gyraseB"/>
    <property type="match status" value="1"/>
</dbReference>
<dbReference type="InterPro" id="IPR013506">
    <property type="entry name" value="Topo_IIA_bsu_dom2"/>
</dbReference>
<comment type="catalytic activity">
    <reaction evidence="1">
        <text>ATP-dependent breakage, passage and rejoining of double-stranded DNA.</text>
        <dbReference type="EC" id="5.6.2.2"/>
    </reaction>
</comment>
<dbReference type="SMART" id="SM00433">
    <property type="entry name" value="TOP2c"/>
    <property type="match status" value="1"/>
</dbReference>
<keyword evidence="6" id="KW-0799">Topoisomerase</keyword>
<sequence length="205" mass="22895">KVEVVGDTNENGTTVKFKPDCDIFSARSFDSLILKERMRAIAFLNPGIKLTLVDARSTEEESSVFYSEKGIIDMVDMLRGERESVSRPILINREMDSVKVNVALQYVKSYSEELLSFVNNVKTTEGGTHVIGFHAALSRAIIGYIQKNTKKPTQIEGEDAREGLIAIISVLMPSPEFEGQTKEKLGSQSIRNIVDSVVYQELNKF</sequence>
<feature type="domain" description="DNA topoisomerase type IIA subunit B" evidence="9">
    <location>
        <begin position="70"/>
        <end position="205"/>
    </location>
</feature>
<organism evidence="10">
    <name type="scientific">mine drainage metagenome</name>
    <dbReference type="NCBI Taxonomy" id="410659"/>
    <lineage>
        <taxon>unclassified sequences</taxon>
        <taxon>metagenomes</taxon>
        <taxon>ecological metagenomes</taxon>
    </lineage>
</organism>
<dbReference type="GO" id="GO:0003677">
    <property type="term" value="F:DNA binding"/>
    <property type="evidence" value="ECO:0007669"/>
    <property type="project" value="UniProtKB-KW"/>
</dbReference>
<evidence type="ECO:0000256" key="3">
    <source>
        <dbReference type="ARBA" id="ARBA00012895"/>
    </source>
</evidence>
<dbReference type="PRINTS" id="PR01159">
    <property type="entry name" value="DNAGYRASEB"/>
</dbReference>
<evidence type="ECO:0000256" key="1">
    <source>
        <dbReference type="ARBA" id="ARBA00000185"/>
    </source>
</evidence>
<dbReference type="GO" id="GO:0006265">
    <property type="term" value="P:DNA topological change"/>
    <property type="evidence" value="ECO:0007669"/>
    <property type="project" value="InterPro"/>
</dbReference>
<dbReference type="InterPro" id="IPR036890">
    <property type="entry name" value="HATPase_C_sf"/>
</dbReference>
<keyword evidence="4" id="KW-0547">Nucleotide-binding</keyword>
<keyword evidence="7" id="KW-0238">DNA-binding</keyword>
<dbReference type="SUPFAM" id="SSF55874">
    <property type="entry name" value="ATPase domain of HSP90 chaperone/DNA topoisomerase II/histidine kinase"/>
    <property type="match status" value="1"/>
</dbReference>
<gene>
    <name evidence="10" type="ORF">B1B_13022</name>
</gene>
<dbReference type="InterPro" id="IPR020568">
    <property type="entry name" value="Ribosomal_Su5_D2-typ_SF"/>
</dbReference>
<reference evidence="10" key="2">
    <citation type="journal article" date="2014" name="ISME J.">
        <title>Microbial stratification in low pH oxic and suboxic macroscopic growths along an acid mine drainage.</title>
        <authorList>
            <person name="Mendez-Garcia C."/>
            <person name="Mesa V."/>
            <person name="Sprenger R.R."/>
            <person name="Richter M."/>
            <person name="Diez M.S."/>
            <person name="Solano J."/>
            <person name="Bargiela R."/>
            <person name="Golyshina O.V."/>
            <person name="Manteca A."/>
            <person name="Ramos J.L."/>
            <person name="Gallego J.R."/>
            <person name="Llorente I."/>
            <person name="Martins Dos Santos V.A."/>
            <person name="Jensen O.N."/>
            <person name="Pelaez A.I."/>
            <person name="Sanchez J."/>
            <person name="Ferrer M."/>
        </authorList>
    </citation>
    <scope>NUCLEOTIDE SEQUENCE</scope>
</reference>
<dbReference type="GO" id="GO:0005524">
    <property type="term" value="F:ATP binding"/>
    <property type="evidence" value="ECO:0007669"/>
    <property type="project" value="UniProtKB-KW"/>
</dbReference>
<feature type="non-terminal residue" evidence="10">
    <location>
        <position position="1"/>
    </location>
</feature>
<evidence type="ECO:0000256" key="4">
    <source>
        <dbReference type="ARBA" id="ARBA00022741"/>
    </source>
</evidence>
<dbReference type="EC" id="5.6.2.2" evidence="3"/>
<feature type="non-terminal residue" evidence="10">
    <location>
        <position position="205"/>
    </location>
</feature>
<keyword evidence="8" id="KW-0413">Isomerase</keyword>
<comment type="similarity">
    <text evidence="2">Belongs to the type II topoisomerase GyrB family.</text>
</comment>
<evidence type="ECO:0000256" key="2">
    <source>
        <dbReference type="ARBA" id="ARBA00010708"/>
    </source>
</evidence>
<dbReference type="InterPro" id="IPR001241">
    <property type="entry name" value="Topo_IIA"/>
</dbReference>
<dbReference type="Gene3D" id="3.30.565.10">
    <property type="entry name" value="Histidine kinase-like ATPase, C-terminal domain"/>
    <property type="match status" value="1"/>
</dbReference>
<dbReference type="CDD" id="cd00822">
    <property type="entry name" value="TopoII_Trans_DNA_gyrase"/>
    <property type="match status" value="1"/>
</dbReference>
<reference evidence="10" key="1">
    <citation type="submission" date="2013-08" db="EMBL/GenBank/DDBJ databases">
        <authorList>
            <person name="Mendez C."/>
            <person name="Richter M."/>
            <person name="Ferrer M."/>
            <person name="Sanchez J."/>
        </authorList>
    </citation>
    <scope>NUCLEOTIDE SEQUENCE</scope>
</reference>
<name>T0ZLH6_9ZZZZ</name>
<evidence type="ECO:0000256" key="7">
    <source>
        <dbReference type="ARBA" id="ARBA00023125"/>
    </source>
</evidence>
<dbReference type="InterPro" id="IPR014721">
    <property type="entry name" value="Ribsml_uS5_D2-typ_fold_subgr"/>
</dbReference>
<proteinExistence type="inferred from homology"/>
<comment type="caution">
    <text evidence="10">The sequence shown here is derived from an EMBL/GenBank/DDBJ whole genome shotgun (WGS) entry which is preliminary data.</text>
</comment>
<dbReference type="EMBL" id="AUZY01008567">
    <property type="protein sequence ID" value="EQD45528.1"/>
    <property type="molecule type" value="Genomic_DNA"/>
</dbReference>
<evidence type="ECO:0000256" key="8">
    <source>
        <dbReference type="ARBA" id="ARBA00023235"/>
    </source>
</evidence>
<dbReference type="InterPro" id="IPR000565">
    <property type="entry name" value="Topo_IIA_B"/>
</dbReference>
<accession>T0ZLH6</accession>
<dbReference type="Gene3D" id="3.30.230.10">
    <property type="match status" value="1"/>
</dbReference>
<keyword evidence="5" id="KW-0067">ATP-binding</keyword>